<dbReference type="SUPFAM" id="SSF52540">
    <property type="entry name" value="P-loop containing nucleoside triphosphate hydrolases"/>
    <property type="match status" value="1"/>
</dbReference>
<accession>A0A9D1AMZ8</accession>
<proteinExistence type="predicted"/>
<evidence type="ECO:0000256" key="2">
    <source>
        <dbReference type="ARBA" id="ARBA00022741"/>
    </source>
</evidence>
<feature type="domain" description="EngB-type G" evidence="5">
    <location>
        <begin position="22"/>
        <end position="86"/>
    </location>
</feature>
<dbReference type="AlphaFoldDB" id="A0A9D1AMZ8"/>
<dbReference type="PANTHER" id="PTHR11649">
    <property type="entry name" value="MSS1/TRME-RELATED GTP-BINDING PROTEIN"/>
    <property type="match status" value="1"/>
</dbReference>
<keyword evidence="4" id="KW-0342">GTP-binding</keyword>
<keyword evidence="2" id="KW-0547">Nucleotide-binding</keyword>
<sequence>MKYQNAAFEFAAGRVDQLPASALPEIVFSGKSNVGKSTLINKLLNRKALARVSSTPGKTGTINFYSLPECRLVDLPGYGYAKVSES</sequence>
<dbReference type="InterPro" id="IPR006073">
    <property type="entry name" value="GTP-bd"/>
</dbReference>
<dbReference type="PROSITE" id="PS51706">
    <property type="entry name" value="G_ENGB"/>
    <property type="match status" value="1"/>
</dbReference>
<dbReference type="PANTHER" id="PTHR11649:SF13">
    <property type="entry name" value="ENGB-TYPE G DOMAIN-CONTAINING PROTEIN"/>
    <property type="match status" value="1"/>
</dbReference>
<protein>
    <submittedName>
        <fullName evidence="6">50S ribosome-binding GTPase</fullName>
    </submittedName>
</protein>
<evidence type="ECO:0000313" key="7">
    <source>
        <dbReference type="Proteomes" id="UP000824242"/>
    </source>
</evidence>
<dbReference type="Gene3D" id="3.40.50.300">
    <property type="entry name" value="P-loop containing nucleotide triphosphate hydrolases"/>
    <property type="match status" value="1"/>
</dbReference>
<reference evidence="6" key="1">
    <citation type="submission" date="2020-10" db="EMBL/GenBank/DDBJ databases">
        <authorList>
            <person name="Gilroy R."/>
        </authorList>
    </citation>
    <scope>NUCLEOTIDE SEQUENCE</scope>
    <source>
        <strain evidence="6">ChiSxjej1B13-7958</strain>
    </source>
</reference>
<keyword evidence="3" id="KW-0460">Magnesium</keyword>
<gene>
    <name evidence="6" type="ORF">IAB89_01980</name>
</gene>
<dbReference type="EMBL" id="DVGZ01000021">
    <property type="protein sequence ID" value="HIR46418.1"/>
    <property type="molecule type" value="Genomic_DNA"/>
</dbReference>
<comment type="caution">
    <text evidence="6">The sequence shown here is derived from an EMBL/GenBank/DDBJ whole genome shotgun (WGS) entry which is preliminary data.</text>
</comment>
<evidence type="ECO:0000256" key="1">
    <source>
        <dbReference type="ARBA" id="ARBA00022723"/>
    </source>
</evidence>
<reference evidence="6" key="2">
    <citation type="journal article" date="2021" name="PeerJ">
        <title>Extensive microbial diversity within the chicken gut microbiome revealed by metagenomics and culture.</title>
        <authorList>
            <person name="Gilroy R."/>
            <person name="Ravi A."/>
            <person name="Getino M."/>
            <person name="Pursley I."/>
            <person name="Horton D.L."/>
            <person name="Alikhan N.F."/>
            <person name="Baker D."/>
            <person name="Gharbi K."/>
            <person name="Hall N."/>
            <person name="Watson M."/>
            <person name="Adriaenssens E.M."/>
            <person name="Foster-Nyarko E."/>
            <person name="Jarju S."/>
            <person name="Secka A."/>
            <person name="Antonio M."/>
            <person name="Oren A."/>
            <person name="Chaudhuri R.R."/>
            <person name="La Ragione R."/>
            <person name="Hildebrand F."/>
            <person name="Pallen M.J."/>
        </authorList>
    </citation>
    <scope>NUCLEOTIDE SEQUENCE</scope>
    <source>
        <strain evidence="6">ChiSxjej1B13-7958</strain>
    </source>
</reference>
<dbReference type="GO" id="GO:0005525">
    <property type="term" value="F:GTP binding"/>
    <property type="evidence" value="ECO:0007669"/>
    <property type="project" value="UniProtKB-KW"/>
</dbReference>
<organism evidence="6 7">
    <name type="scientific">Candidatus Caccousia avicola</name>
    <dbReference type="NCBI Taxonomy" id="2840721"/>
    <lineage>
        <taxon>Bacteria</taxon>
        <taxon>Bacillati</taxon>
        <taxon>Bacillota</taxon>
        <taxon>Clostridia</taxon>
        <taxon>Eubacteriales</taxon>
        <taxon>Oscillospiraceae</taxon>
        <taxon>Oscillospiraceae incertae sedis</taxon>
        <taxon>Candidatus Caccousia</taxon>
    </lineage>
</organism>
<evidence type="ECO:0000256" key="3">
    <source>
        <dbReference type="ARBA" id="ARBA00022842"/>
    </source>
</evidence>
<dbReference type="Pfam" id="PF01926">
    <property type="entry name" value="MMR_HSR1"/>
    <property type="match status" value="1"/>
</dbReference>
<dbReference type="GO" id="GO:0046872">
    <property type="term" value="F:metal ion binding"/>
    <property type="evidence" value="ECO:0007669"/>
    <property type="project" value="UniProtKB-KW"/>
</dbReference>
<evidence type="ECO:0000259" key="5">
    <source>
        <dbReference type="PROSITE" id="PS51706"/>
    </source>
</evidence>
<dbReference type="InterPro" id="IPR030393">
    <property type="entry name" value="G_ENGB_dom"/>
</dbReference>
<evidence type="ECO:0000313" key="6">
    <source>
        <dbReference type="EMBL" id="HIR46418.1"/>
    </source>
</evidence>
<feature type="non-terminal residue" evidence="6">
    <location>
        <position position="86"/>
    </location>
</feature>
<dbReference type="Proteomes" id="UP000824242">
    <property type="component" value="Unassembled WGS sequence"/>
</dbReference>
<name>A0A9D1AMZ8_9FIRM</name>
<evidence type="ECO:0000256" key="4">
    <source>
        <dbReference type="ARBA" id="ARBA00023134"/>
    </source>
</evidence>
<dbReference type="InterPro" id="IPR027417">
    <property type="entry name" value="P-loop_NTPase"/>
</dbReference>
<keyword evidence="1" id="KW-0479">Metal-binding</keyword>